<protein>
    <submittedName>
        <fullName evidence="1">Uncharacterized protein</fullName>
    </submittedName>
</protein>
<gene>
    <name evidence="1" type="ORF">V1525DRAFT_422970</name>
</gene>
<evidence type="ECO:0000313" key="1">
    <source>
        <dbReference type="EMBL" id="KAK9233673.1"/>
    </source>
</evidence>
<keyword evidence="2" id="KW-1185">Reference proteome</keyword>
<organism evidence="1 2">
    <name type="scientific">Lipomyces kononenkoae</name>
    <name type="common">Yeast</name>
    <dbReference type="NCBI Taxonomy" id="34357"/>
    <lineage>
        <taxon>Eukaryota</taxon>
        <taxon>Fungi</taxon>
        <taxon>Dikarya</taxon>
        <taxon>Ascomycota</taxon>
        <taxon>Saccharomycotina</taxon>
        <taxon>Lipomycetes</taxon>
        <taxon>Lipomycetales</taxon>
        <taxon>Lipomycetaceae</taxon>
        <taxon>Lipomyces</taxon>
    </lineage>
</organism>
<accession>A0ACC3SPA9</accession>
<dbReference type="EMBL" id="MU971733">
    <property type="protein sequence ID" value="KAK9233673.1"/>
    <property type="molecule type" value="Genomic_DNA"/>
</dbReference>
<dbReference type="Proteomes" id="UP001433508">
    <property type="component" value="Unassembled WGS sequence"/>
</dbReference>
<name>A0ACC3SPA9_LIPKO</name>
<proteinExistence type="predicted"/>
<sequence length="206" mass="23676">YSEYKGEAGIYRIWIPSKQRCIWTKDVSFNETKFYDPSDKDLSSQLISELEHNIETIEIPEMNGEIEPIDPVTYLEEEIEDTIVLARPNERSKDLHTIVLARPTTRAKDLDKLQPAQVKLITPEPSMEPESPRQPEHTSDVSVPVPEDLSQAPPEVEIRSPVTTQPQRQQRRQRNEGIDEANIIQTGPRVRSRKDYSSFATQTLCH</sequence>
<reference evidence="2" key="1">
    <citation type="journal article" date="2024" name="Front. Bioeng. Biotechnol.">
        <title>Genome-scale model development and genomic sequencing of the oleaginous clade Lipomyces.</title>
        <authorList>
            <person name="Czajka J.J."/>
            <person name="Han Y."/>
            <person name="Kim J."/>
            <person name="Mondo S.J."/>
            <person name="Hofstad B.A."/>
            <person name="Robles A."/>
            <person name="Haridas S."/>
            <person name="Riley R."/>
            <person name="LaButti K."/>
            <person name="Pangilinan J."/>
            <person name="Andreopoulos W."/>
            <person name="Lipzen A."/>
            <person name="Yan J."/>
            <person name="Wang M."/>
            <person name="Ng V."/>
            <person name="Grigoriev I.V."/>
            <person name="Spatafora J.W."/>
            <person name="Magnuson J.K."/>
            <person name="Baker S.E."/>
            <person name="Pomraning K.R."/>
        </authorList>
    </citation>
    <scope>NUCLEOTIDE SEQUENCE [LARGE SCALE GENOMIC DNA]</scope>
    <source>
        <strain evidence="2">CBS 7786</strain>
    </source>
</reference>
<comment type="caution">
    <text evidence="1">The sequence shown here is derived from an EMBL/GenBank/DDBJ whole genome shotgun (WGS) entry which is preliminary data.</text>
</comment>
<evidence type="ECO:0000313" key="2">
    <source>
        <dbReference type="Proteomes" id="UP001433508"/>
    </source>
</evidence>
<feature type="non-terminal residue" evidence="1">
    <location>
        <position position="1"/>
    </location>
</feature>